<evidence type="ECO:0000313" key="2">
    <source>
        <dbReference type="EMBL" id="GID14159.1"/>
    </source>
</evidence>
<gene>
    <name evidence="2" type="ORF">Aru02nite_50480</name>
</gene>
<keyword evidence="1" id="KW-0472">Membrane</keyword>
<reference evidence="2" key="1">
    <citation type="submission" date="2021-01" db="EMBL/GenBank/DDBJ databases">
        <title>Whole genome shotgun sequence of Actinocatenispora rupis NBRC 107355.</title>
        <authorList>
            <person name="Komaki H."/>
            <person name="Tamura T."/>
        </authorList>
    </citation>
    <scope>NUCLEOTIDE SEQUENCE</scope>
    <source>
        <strain evidence="2">NBRC 107355</strain>
    </source>
</reference>
<dbReference type="RefSeq" id="WP_203661853.1">
    <property type="nucleotide sequence ID" value="NZ_BAAAZM010000001.1"/>
</dbReference>
<dbReference type="PANTHER" id="PTHR37305">
    <property type="entry name" value="INTEGRAL MEMBRANE PROTEIN-RELATED"/>
    <property type="match status" value="1"/>
</dbReference>
<keyword evidence="1" id="KW-1133">Transmembrane helix</keyword>
<proteinExistence type="predicted"/>
<dbReference type="EMBL" id="BOMB01000029">
    <property type="protein sequence ID" value="GID14159.1"/>
    <property type="molecule type" value="Genomic_DNA"/>
</dbReference>
<comment type="caution">
    <text evidence="2">The sequence shown here is derived from an EMBL/GenBank/DDBJ whole genome shotgun (WGS) entry which is preliminary data.</text>
</comment>
<feature type="transmembrane region" description="Helical" evidence="1">
    <location>
        <begin position="53"/>
        <end position="75"/>
    </location>
</feature>
<feature type="transmembrane region" description="Helical" evidence="1">
    <location>
        <begin position="176"/>
        <end position="196"/>
    </location>
</feature>
<keyword evidence="1" id="KW-0812">Transmembrane</keyword>
<keyword evidence="3" id="KW-1185">Reference proteome</keyword>
<dbReference type="Proteomes" id="UP000612808">
    <property type="component" value="Unassembled WGS sequence"/>
</dbReference>
<feature type="transmembrane region" description="Helical" evidence="1">
    <location>
        <begin position="150"/>
        <end position="169"/>
    </location>
</feature>
<feature type="transmembrane region" description="Helical" evidence="1">
    <location>
        <begin position="230"/>
        <end position="251"/>
    </location>
</feature>
<name>A0A8J3NFT7_9ACTN</name>
<feature type="transmembrane region" description="Helical" evidence="1">
    <location>
        <begin position="96"/>
        <end position="122"/>
    </location>
</feature>
<dbReference type="AlphaFoldDB" id="A0A8J3NFT7"/>
<evidence type="ECO:0000313" key="3">
    <source>
        <dbReference type="Proteomes" id="UP000612808"/>
    </source>
</evidence>
<sequence>MIAALRAEWTKIRTLASTAWLLIGTAVLTTGVGVVVAATTHQSSGSGGQDTTTLALTGIDLGQAVIVVLAVLAITEEYGTGMIRTSFAAVPRRITVLGAKAAAVAALTLAAGAVAVAGSLVAGRLVRPGGLGADHGSVLGWFTHGPTSRAAAGSVLYLVLVALLALGIATAVRDTAVSIGVVLAVLYLPTLLARAVGDPLRRHIEQVAPMTAGLAVQATTNLTKLPISPWAGIGVLAAWAAGALLLACLLLRHRDP</sequence>
<organism evidence="2 3">
    <name type="scientific">Actinocatenispora rupis</name>
    <dbReference type="NCBI Taxonomy" id="519421"/>
    <lineage>
        <taxon>Bacteria</taxon>
        <taxon>Bacillati</taxon>
        <taxon>Actinomycetota</taxon>
        <taxon>Actinomycetes</taxon>
        <taxon>Micromonosporales</taxon>
        <taxon>Micromonosporaceae</taxon>
        <taxon>Actinocatenispora</taxon>
    </lineage>
</organism>
<dbReference type="PANTHER" id="PTHR37305:SF1">
    <property type="entry name" value="MEMBRANE PROTEIN"/>
    <property type="match status" value="1"/>
</dbReference>
<evidence type="ECO:0000256" key="1">
    <source>
        <dbReference type="SAM" id="Phobius"/>
    </source>
</evidence>
<protein>
    <submittedName>
        <fullName evidence="2">ABC transporter</fullName>
    </submittedName>
</protein>
<accession>A0A8J3NFT7</accession>